<name>A0A7M3MF40_9BACT</name>
<evidence type="ECO:0000313" key="2">
    <source>
        <dbReference type="Proteomes" id="UP000448292"/>
    </source>
</evidence>
<dbReference type="RefSeq" id="WP_144303130.1">
    <property type="nucleotide sequence ID" value="NZ_QMIE01000008.1"/>
</dbReference>
<dbReference type="InterPro" id="IPR029063">
    <property type="entry name" value="SAM-dependent_MTases_sf"/>
</dbReference>
<dbReference type="SUPFAM" id="SSF53335">
    <property type="entry name" value="S-adenosyl-L-methionine-dependent methyltransferases"/>
    <property type="match status" value="1"/>
</dbReference>
<accession>A0A7M3MF40</accession>
<dbReference type="PANTHER" id="PTHR43861">
    <property type="entry name" value="TRANS-ACONITATE 2-METHYLTRANSFERASE-RELATED"/>
    <property type="match status" value="1"/>
</dbReference>
<dbReference type="OrthoDB" id="9792690at2"/>
<keyword evidence="2" id="KW-1185">Reference proteome</keyword>
<dbReference type="InterPro" id="IPR010743">
    <property type="entry name" value="Methionine_synth_MetW"/>
</dbReference>
<dbReference type="PANTHER" id="PTHR43861:SF1">
    <property type="entry name" value="TRANS-ACONITATE 2-METHYLTRANSFERASE"/>
    <property type="match status" value="1"/>
</dbReference>
<organism evidence="1 2">
    <name type="scientific">Oceanidesulfovibrio indonesiensis</name>
    <dbReference type="NCBI Taxonomy" id="54767"/>
    <lineage>
        <taxon>Bacteria</taxon>
        <taxon>Pseudomonadati</taxon>
        <taxon>Thermodesulfobacteriota</taxon>
        <taxon>Desulfovibrionia</taxon>
        <taxon>Desulfovibrionales</taxon>
        <taxon>Desulfovibrionaceae</taxon>
        <taxon>Oceanidesulfovibrio</taxon>
    </lineage>
</organism>
<protein>
    <submittedName>
        <fullName evidence="1">Methionine biosynthesis protein MetW</fullName>
    </submittedName>
</protein>
<sequence length="200" mass="22856">MRFDLQVIASWVPAGSKVLDLGCGTGSLLEHLVREKHVTGRGIEMDEAKVAKAIGRGLSVVQGDLVAEVMDYPSGFFDVVILSQTLQQVYYPEQVIREMLRVGTRCIVSFPNFSHWRIRSQILFTGRAPVTRELPHEWHDTPNIRVLTLKDFRRFCQEMGFVIEKQVALDTDYRQEHGHALRLFANWRALYGIFLLGKGQ</sequence>
<comment type="caution">
    <text evidence="1">The sequence shown here is derived from an EMBL/GenBank/DDBJ whole genome shotgun (WGS) entry which is preliminary data.</text>
</comment>
<dbReference type="Gene3D" id="3.40.50.150">
    <property type="entry name" value="Vaccinia Virus protein VP39"/>
    <property type="match status" value="1"/>
</dbReference>
<dbReference type="Proteomes" id="UP000448292">
    <property type="component" value="Unassembled WGS sequence"/>
</dbReference>
<gene>
    <name evidence="1" type="primary">metW</name>
    <name evidence="1" type="ORF">DPQ33_10295</name>
</gene>
<dbReference type="NCBIfam" id="TIGR02081">
    <property type="entry name" value="metW"/>
    <property type="match status" value="1"/>
</dbReference>
<dbReference type="Pfam" id="PF07021">
    <property type="entry name" value="MetW"/>
    <property type="match status" value="1"/>
</dbReference>
<dbReference type="EMBL" id="QMIE01000008">
    <property type="protein sequence ID" value="TVM17172.1"/>
    <property type="molecule type" value="Genomic_DNA"/>
</dbReference>
<evidence type="ECO:0000313" key="1">
    <source>
        <dbReference type="EMBL" id="TVM17172.1"/>
    </source>
</evidence>
<reference evidence="1 2" key="1">
    <citation type="submission" date="2018-06" db="EMBL/GenBank/DDBJ databases">
        <title>Complete genome of Desulfovibrio indonesiensis P37SLT.</title>
        <authorList>
            <person name="Crispim J.S."/>
            <person name="Vidigal P.M.P."/>
            <person name="Silva L.C.F."/>
            <person name="Laguardia C.N."/>
            <person name="Araujo L.C."/>
            <person name="Dias R.S."/>
            <person name="Sousa M.P."/>
            <person name="Paula S.O."/>
            <person name="Silva C."/>
        </authorList>
    </citation>
    <scope>NUCLEOTIDE SEQUENCE [LARGE SCALE GENOMIC DNA]</scope>
    <source>
        <strain evidence="1 2">P37SLT</strain>
    </source>
</reference>
<dbReference type="AlphaFoldDB" id="A0A7M3MF40"/>
<dbReference type="CDD" id="cd02440">
    <property type="entry name" value="AdoMet_MTases"/>
    <property type="match status" value="1"/>
</dbReference>
<proteinExistence type="predicted"/>